<protein>
    <submittedName>
        <fullName evidence="1">Uncharacterized protein</fullName>
    </submittedName>
</protein>
<evidence type="ECO:0000313" key="2">
    <source>
        <dbReference type="Proteomes" id="UP000637002"/>
    </source>
</evidence>
<sequence>MGEILSFRSTRAAQVAAASVNLADKPMSECLAFWAEDLRGRGLTTEASYFDAALVTIRSYERSTSVPSRSVQSRD</sequence>
<gene>
    <name evidence="1" type="ORF">GCM10010994_55810</name>
</gene>
<organism evidence="1 2">
    <name type="scientific">Chelatococcus reniformis</name>
    <dbReference type="NCBI Taxonomy" id="1494448"/>
    <lineage>
        <taxon>Bacteria</taxon>
        <taxon>Pseudomonadati</taxon>
        <taxon>Pseudomonadota</taxon>
        <taxon>Alphaproteobacteria</taxon>
        <taxon>Hyphomicrobiales</taxon>
        <taxon>Chelatococcaceae</taxon>
        <taxon>Chelatococcus</taxon>
    </lineage>
</organism>
<dbReference type="Proteomes" id="UP000637002">
    <property type="component" value="Unassembled WGS sequence"/>
</dbReference>
<comment type="caution">
    <text evidence="1">The sequence shown here is derived from an EMBL/GenBank/DDBJ whole genome shotgun (WGS) entry which is preliminary data.</text>
</comment>
<accession>A0A916UVQ8</accession>
<reference evidence="1" key="2">
    <citation type="submission" date="2020-09" db="EMBL/GenBank/DDBJ databases">
        <authorList>
            <person name="Sun Q."/>
            <person name="Zhou Y."/>
        </authorList>
    </citation>
    <scope>NUCLEOTIDE SEQUENCE</scope>
    <source>
        <strain evidence="1">CGMCC 1.12919</strain>
    </source>
</reference>
<proteinExistence type="predicted"/>
<dbReference type="AlphaFoldDB" id="A0A916UVQ8"/>
<reference evidence="1" key="1">
    <citation type="journal article" date="2014" name="Int. J. Syst. Evol. Microbiol.">
        <title>Complete genome sequence of Corynebacterium casei LMG S-19264T (=DSM 44701T), isolated from a smear-ripened cheese.</title>
        <authorList>
            <consortium name="US DOE Joint Genome Institute (JGI-PGF)"/>
            <person name="Walter F."/>
            <person name="Albersmeier A."/>
            <person name="Kalinowski J."/>
            <person name="Ruckert C."/>
        </authorList>
    </citation>
    <scope>NUCLEOTIDE SEQUENCE</scope>
    <source>
        <strain evidence="1">CGMCC 1.12919</strain>
    </source>
</reference>
<keyword evidence="2" id="KW-1185">Reference proteome</keyword>
<name>A0A916UVQ8_9HYPH</name>
<dbReference type="EMBL" id="BMGG01000011">
    <property type="protein sequence ID" value="GGC90849.1"/>
    <property type="molecule type" value="Genomic_DNA"/>
</dbReference>
<evidence type="ECO:0000313" key="1">
    <source>
        <dbReference type="EMBL" id="GGC90849.1"/>
    </source>
</evidence>
<dbReference type="RefSeq" id="WP_188612442.1">
    <property type="nucleotide sequence ID" value="NZ_BMGG01000011.1"/>
</dbReference>